<dbReference type="RefSeq" id="WP_005948989.1">
    <property type="nucleotide sequence ID" value="NZ_CP136423.1"/>
</dbReference>
<dbReference type="InterPro" id="IPR001041">
    <property type="entry name" value="2Fe-2S_ferredoxin-type"/>
</dbReference>
<dbReference type="InterPro" id="IPR036010">
    <property type="entry name" value="2Fe-2S_ferredoxin-like_sf"/>
</dbReference>
<dbReference type="eggNOG" id="COG3383">
    <property type="taxonomic scope" value="Bacteria"/>
</dbReference>
<protein>
    <recommendedName>
        <fullName evidence="2">2Fe-2S ferredoxin-type domain-containing protein</fullName>
    </recommendedName>
</protein>
<dbReference type="PROSITE" id="PS51085">
    <property type="entry name" value="2FE2S_FER_2"/>
    <property type="match status" value="1"/>
</dbReference>
<reference evidence="3 4" key="2">
    <citation type="submission" date="2009-02" db="EMBL/GenBank/DDBJ databases">
        <title>Draft genome sequence of Blautia hydrogenotrophica DSM 10507 (Ruminococcus hydrogenotrophicus DSM 10507).</title>
        <authorList>
            <person name="Sudarsanam P."/>
            <person name="Ley R."/>
            <person name="Guruge J."/>
            <person name="Turnbaugh P.J."/>
            <person name="Mahowald M."/>
            <person name="Liep D."/>
            <person name="Gordon J."/>
        </authorList>
    </citation>
    <scope>NUCLEOTIDE SEQUENCE [LARGE SCALE GENOMIC DNA]</scope>
    <source>
        <strain evidence="4">DSM 10507 / JCM 14656 / S5a33</strain>
    </source>
</reference>
<dbReference type="Gene3D" id="3.10.20.440">
    <property type="entry name" value="2Fe-2S iron-sulphur cluster binding domain, sarcosine oxidase, alpha subunit, N-terminal domain"/>
    <property type="match status" value="1"/>
</dbReference>
<comment type="caution">
    <text evidence="3">The sequence shown here is derived from an EMBL/GenBank/DDBJ whole genome shotgun (WGS) entry which is preliminary data.</text>
</comment>
<proteinExistence type="predicted"/>
<dbReference type="Proteomes" id="UP000003100">
    <property type="component" value="Unassembled WGS sequence"/>
</dbReference>
<dbReference type="EMBL" id="ACBZ01000102">
    <property type="protein sequence ID" value="EEG49083.1"/>
    <property type="molecule type" value="Genomic_DNA"/>
</dbReference>
<reference evidence="3 4" key="1">
    <citation type="submission" date="2009-01" db="EMBL/GenBank/DDBJ databases">
        <authorList>
            <person name="Fulton L."/>
            <person name="Clifton S."/>
            <person name="Fulton B."/>
            <person name="Xu J."/>
            <person name="Minx P."/>
            <person name="Pepin K.H."/>
            <person name="Johnson M."/>
            <person name="Bhonagiri V."/>
            <person name="Nash W.E."/>
            <person name="Mardis E.R."/>
            <person name="Wilson R.K."/>
        </authorList>
    </citation>
    <scope>NUCLEOTIDE SEQUENCE [LARGE SCALE GENOMIC DNA]</scope>
    <source>
        <strain evidence="4">DSM 10507 / JCM 14656 / S5a33</strain>
    </source>
</reference>
<evidence type="ECO:0000256" key="1">
    <source>
        <dbReference type="ARBA" id="ARBA00023002"/>
    </source>
</evidence>
<evidence type="ECO:0000313" key="4">
    <source>
        <dbReference type="Proteomes" id="UP000003100"/>
    </source>
</evidence>
<accession>C0CMD0</accession>
<dbReference type="GO" id="GO:0016491">
    <property type="term" value="F:oxidoreductase activity"/>
    <property type="evidence" value="ECO:0007669"/>
    <property type="project" value="UniProtKB-KW"/>
</dbReference>
<dbReference type="GO" id="GO:0051536">
    <property type="term" value="F:iron-sulfur cluster binding"/>
    <property type="evidence" value="ECO:0007669"/>
    <property type="project" value="InterPro"/>
</dbReference>
<dbReference type="SUPFAM" id="SSF54292">
    <property type="entry name" value="2Fe-2S ferredoxin-like"/>
    <property type="match status" value="1"/>
</dbReference>
<keyword evidence="1" id="KW-0560">Oxidoreductase</keyword>
<name>C0CMD0_BLAHS</name>
<dbReference type="InterPro" id="IPR042204">
    <property type="entry name" value="2Fe-2S-bd_N"/>
</dbReference>
<dbReference type="Pfam" id="PF13510">
    <property type="entry name" value="Fer2_4"/>
    <property type="match status" value="1"/>
</dbReference>
<sequence length="111" mass="12187">MRVKKHPILGTIDWKDKVKITVDGMELSAVRGEMIAAALMAHGIKVHRYTTKAHEPRGIYCGIGQCTDCVMIVNGKPNVRTCITPVEDGMVIETQEGCGRKRGECGCEEKS</sequence>
<dbReference type="GeneID" id="86820833"/>
<dbReference type="HOGENOM" id="CLU_153062_2_0_9"/>
<feature type="domain" description="2Fe-2S ferredoxin-type" evidence="2">
    <location>
        <begin position="16"/>
        <end position="98"/>
    </location>
</feature>
<evidence type="ECO:0000313" key="3">
    <source>
        <dbReference type="EMBL" id="EEG49083.1"/>
    </source>
</evidence>
<organism evidence="3 4">
    <name type="scientific">Blautia hydrogenotrophica (strain DSM 10507 / JCM 14656 / S5a33)</name>
    <name type="common">Ruminococcus hydrogenotrophicus</name>
    <dbReference type="NCBI Taxonomy" id="476272"/>
    <lineage>
        <taxon>Bacteria</taxon>
        <taxon>Bacillati</taxon>
        <taxon>Bacillota</taxon>
        <taxon>Clostridia</taxon>
        <taxon>Lachnospirales</taxon>
        <taxon>Lachnospiraceae</taxon>
        <taxon>Blautia</taxon>
    </lineage>
</organism>
<dbReference type="PATRIC" id="fig|476272.21.peg.1444"/>
<evidence type="ECO:0000259" key="2">
    <source>
        <dbReference type="PROSITE" id="PS51085"/>
    </source>
</evidence>
<keyword evidence="4" id="KW-1185">Reference proteome</keyword>
<dbReference type="AlphaFoldDB" id="C0CMD0"/>
<gene>
    <name evidence="3" type="ORF">RUMHYD_02011</name>
</gene>